<dbReference type="InParanoid" id="A8PX57"/>
<dbReference type="STRING" id="425265.A8PX57"/>
<keyword evidence="2" id="KW-1185">Reference proteome</keyword>
<dbReference type="VEuPathDB" id="FungiDB:MGL_1333"/>
<reference evidence="1 2" key="1">
    <citation type="journal article" date="2007" name="Proc. Natl. Acad. Sci. U.S.A.">
        <title>Dandruff-associated Malassezia genomes reveal convergent and divergent virulence traits shared with plant and human fungal pathogens.</title>
        <authorList>
            <person name="Xu J."/>
            <person name="Saunders C.W."/>
            <person name="Hu P."/>
            <person name="Grant R.A."/>
            <person name="Boekhout T."/>
            <person name="Kuramae E.E."/>
            <person name="Kronstad J.W."/>
            <person name="Deangelis Y.M."/>
            <person name="Reeder N.L."/>
            <person name="Johnstone K.R."/>
            <person name="Leland M."/>
            <person name="Fieno A.M."/>
            <person name="Begley W.M."/>
            <person name="Sun Y."/>
            <person name="Lacey M.P."/>
            <person name="Chaudhary T."/>
            <person name="Keough T."/>
            <person name="Chu L."/>
            <person name="Sears R."/>
            <person name="Yuan B."/>
            <person name="Dawson T.L.Jr."/>
        </authorList>
    </citation>
    <scope>NUCLEOTIDE SEQUENCE [LARGE SCALE GENOMIC DNA]</scope>
    <source>
        <strain evidence="2">ATCC MYA-4612 / CBS 7966</strain>
    </source>
</reference>
<sequence>MDWDAASIATPPPRYDLESDEEEIAPDNEVVFHPNLQLLGDMPALLERSLVVLLGNVGTAVMLASKRIFPEVACIDVDSHGRIASVHAPFDTQMPCVLSVPQAETIPVVIQSLIAKLVMEKMRPVSMVIMQGYTEALYCNSMGLSETDSSFQPLRYLSNVPMNASPTRPSSDVAPWETPNSLSGCGAAFFMHAVYRHTPVQIFCVPSAQVAPHPNYQRRLMHFVAPHGHQSLSSDEARRRLNTLIPPLEEHHLKTLGPMLGKGSEACDGSSSLLVHALLATLATRPSVESLGEGGMYI</sequence>
<dbReference type="OrthoDB" id="2546621at2759"/>
<proteinExistence type="predicted"/>
<accession>A8PX57</accession>
<dbReference type="KEGG" id="mgl:MGL_1333"/>
<protein>
    <recommendedName>
        <fullName evidence="3">Proteasome assembly chaperone 1</fullName>
    </recommendedName>
</protein>
<dbReference type="RefSeq" id="XP_001731150.1">
    <property type="nucleotide sequence ID" value="XM_001731098.1"/>
</dbReference>
<evidence type="ECO:0000313" key="2">
    <source>
        <dbReference type="Proteomes" id="UP000008837"/>
    </source>
</evidence>
<organism evidence="1 2">
    <name type="scientific">Malassezia globosa (strain ATCC MYA-4612 / CBS 7966)</name>
    <name type="common">Dandruff-associated fungus</name>
    <dbReference type="NCBI Taxonomy" id="425265"/>
    <lineage>
        <taxon>Eukaryota</taxon>
        <taxon>Fungi</taxon>
        <taxon>Dikarya</taxon>
        <taxon>Basidiomycota</taxon>
        <taxon>Ustilaginomycotina</taxon>
        <taxon>Malasseziomycetes</taxon>
        <taxon>Malasseziales</taxon>
        <taxon>Malasseziaceae</taxon>
        <taxon>Malassezia</taxon>
    </lineage>
</organism>
<dbReference type="GeneID" id="5855457"/>
<evidence type="ECO:0008006" key="3">
    <source>
        <dbReference type="Google" id="ProtNLM"/>
    </source>
</evidence>
<evidence type="ECO:0000313" key="1">
    <source>
        <dbReference type="EMBL" id="EDP43936.1"/>
    </source>
</evidence>
<dbReference type="Proteomes" id="UP000008837">
    <property type="component" value="Unassembled WGS sequence"/>
</dbReference>
<comment type="caution">
    <text evidence="1">The sequence shown here is derived from an EMBL/GenBank/DDBJ whole genome shotgun (WGS) entry which is preliminary data.</text>
</comment>
<name>A8PX57_MALGO</name>
<gene>
    <name evidence="1" type="ORF">MGL_1333</name>
</gene>
<dbReference type="EMBL" id="AAYY01000004">
    <property type="protein sequence ID" value="EDP43936.1"/>
    <property type="molecule type" value="Genomic_DNA"/>
</dbReference>
<dbReference type="AlphaFoldDB" id="A8PX57"/>
<dbReference type="OMA" id="TEQHASI"/>